<name>A0A2A6C935_PRIPA</name>
<accession>A0A2A6C935</accession>
<reference evidence="2" key="1">
    <citation type="journal article" date="2008" name="Nat. Genet.">
        <title>The Pristionchus pacificus genome provides a unique perspective on nematode lifestyle and parasitism.</title>
        <authorList>
            <person name="Dieterich C."/>
            <person name="Clifton S.W."/>
            <person name="Schuster L.N."/>
            <person name="Chinwalla A."/>
            <person name="Delehaunty K."/>
            <person name="Dinkelacker I."/>
            <person name="Fulton L."/>
            <person name="Fulton R."/>
            <person name="Godfrey J."/>
            <person name="Minx P."/>
            <person name="Mitreva M."/>
            <person name="Roeseler W."/>
            <person name="Tian H."/>
            <person name="Witte H."/>
            <person name="Yang S.P."/>
            <person name="Wilson R.K."/>
            <person name="Sommer R.J."/>
        </authorList>
    </citation>
    <scope>NUCLEOTIDE SEQUENCE [LARGE SCALE GENOMIC DNA]</scope>
    <source>
        <strain evidence="2">PS312</strain>
    </source>
</reference>
<sequence length="73" mass="8236">MRACSFLLISVFCLLLLVPCAHLQETPKSRVPRAAWDSMQAESCFETQGRDELSCRGRAMRQGNALRALRLQP</sequence>
<organism evidence="1 2">
    <name type="scientific">Pristionchus pacificus</name>
    <name type="common">Parasitic nematode worm</name>
    <dbReference type="NCBI Taxonomy" id="54126"/>
    <lineage>
        <taxon>Eukaryota</taxon>
        <taxon>Metazoa</taxon>
        <taxon>Ecdysozoa</taxon>
        <taxon>Nematoda</taxon>
        <taxon>Chromadorea</taxon>
        <taxon>Rhabditida</taxon>
        <taxon>Rhabditina</taxon>
        <taxon>Diplogasteromorpha</taxon>
        <taxon>Diplogasteroidea</taxon>
        <taxon>Neodiplogasteridae</taxon>
        <taxon>Pristionchus</taxon>
    </lineage>
</organism>
<accession>A0A8R1YJS4</accession>
<evidence type="ECO:0000313" key="1">
    <source>
        <dbReference type="EnsemblMetazoa" id="PPA33563.1"/>
    </source>
</evidence>
<gene>
    <name evidence="1" type="primary">WBGene00271932</name>
</gene>
<dbReference type="AlphaFoldDB" id="A0A2A6C935"/>
<dbReference type="Proteomes" id="UP000005239">
    <property type="component" value="Unassembled WGS sequence"/>
</dbReference>
<dbReference type="EnsemblMetazoa" id="PPA33563.1">
    <property type="protein sequence ID" value="PPA33563.1"/>
    <property type="gene ID" value="WBGene00271932"/>
</dbReference>
<keyword evidence="2" id="KW-1185">Reference proteome</keyword>
<evidence type="ECO:0000313" key="2">
    <source>
        <dbReference type="Proteomes" id="UP000005239"/>
    </source>
</evidence>
<proteinExistence type="predicted"/>
<protein>
    <submittedName>
        <fullName evidence="1">Uncharacterized protein</fullName>
    </submittedName>
</protein>
<reference evidence="1" key="2">
    <citation type="submission" date="2022-06" db="UniProtKB">
        <authorList>
            <consortium name="EnsemblMetazoa"/>
        </authorList>
    </citation>
    <scope>IDENTIFICATION</scope>
    <source>
        <strain evidence="1">PS312</strain>
    </source>
</reference>